<dbReference type="RefSeq" id="WP_130980908.1">
    <property type="nucleotide sequence ID" value="NZ_SISG01000001.1"/>
</dbReference>
<evidence type="ECO:0000256" key="7">
    <source>
        <dbReference type="ARBA" id="ARBA00022989"/>
    </source>
</evidence>
<dbReference type="InterPro" id="IPR059112">
    <property type="entry name" value="CysZ/EI24"/>
</dbReference>
<dbReference type="GO" id="GO:0009675">
    <property type="term" value="F:high-affinity sulfate:proton symporter activity"/>
    <property type="evidence" value="ECO:0007669"/>
    <property type="project" value="TreeGrafter"/>
</dbReference>
<evidence type="ECO:0000256" key="1">
    <source>
        <dbReference type="ARBA" id="ARBA00004141"/>
    </source>
</evidence>
<keyword evidence="9 10" id="KW-0472">Membrane</keyword>
<evidence type="ECO:0000256" key="4">
    <source>
        <dbReference type="ARBA" id="ARBA00022519"/>
    </source>
</evidence>
<evidence type="ECO:0000256" key="8">
    <source>
        <dbReference type="ARBA" id="ARBA00023032"/>
    </source>
</evidence>
<feature type="transmembrane region" description="Helical" evidence="10">
    <location>
        <begin position="34"/>
        <end position="57"/>
    </location>
</feature>
<comment type="subcellular location">
    <subcellularLocation>
        <location evidence="1">Membrane</location>
        <topology evidence="1">Multi-pass membrane protein</topology>
    </subcellularLocation>
</comment>
<reference evidence="12" key="1">
    <citation type="submission" date="2019-02" db="EMBL/GenBank/DDBJ databases">
        <title>Glaciihabitans arcticus sp. nov., a psychrotolerant bacterium isolated from polar soil.</title>
        <authorList>
            <person name="Dahal R.H."/>
        </authorList>
    </citation>
    <scope>NUCLEOTIDE SEQUENCE [LARGE SCALE GENOMIC DNA]</scope>
    <source>
        <strain evidence="12">RP-3-7</strain>
    </source>
</reference>
<keyword evidence="4" id="KW-0997">Cell inner membrane</keyword>
<dbReference type="Pfam" id="PF07264">
    <property type="entry name" value="EI24"/>
    <property type="match status" value="1"/>
</dbReference>
<accession>A0A4Q9GT41</accession>
<feature type="transmembrane region" description="Helical" evidence="10">
    <location>
        <begin position="173"/>
        <end position="196"/>
    </location>
</feature>
<evidence type="ECO:0000313" key="11">
    <source>
        <dbReference type="EMBL" id="TBN56798.1"/>
    </source>
</evidence>
<evidence type="ECO:0000256" key="10">
    <source>
        <dbReference type="SAM" id="Phobius"/>
    </source>
</evidence>
<dbReference type="GO" id="GO:0000103">
    <property type="term" value="P:sulfate assimilation"/>
    <property type="evidence" value="ECO:0007669"/>
    <property type="project" value="TreeGrafter"/>
</dbReference>
<keyword evidence="5" id="KW-0028">Amino-acid biosynthesis</keyword>
<dbReference type="Proteomes" id="UP000294194">
    <property type="component" value="Unassembled WGS sequence"/>
</dbReference>
<keyword evidence="3" id="KW-1003">Cell membrane</keyword>
<evidence type="ECO:0000313" key="12">
    <source>
        <dbReference type="Proteomes" id="UP000294194"/>
    </source>
</evidence>
<proteinExistence type="predicted"/>
<keyword evidence="7 10" id="KW-1133">Transmembrane helix</keyword>
<evidence type="ECO:0000256" key="3">
    <source>
        <dbReference type="ARBA" id="ARBA00022475"/>
    </source>
</evidence>
<feature type="transmembrane region" description="Helical" evidence="10">
    <location>
        <begin position="148"/>
        <end position="167"/>
    </location>
</feature>
<dbReference type="InterPro" id="IPR050480">
    <property type="entry name" value="CysZ-like"/>
</dbReference>
<feature type="transmembrane region" description="Helical" evidence="10">
    <location>
        <begin position="84"/>
        <end position="109"/>
    </location>
</feature>
<keyword evidence="6 10" id="KW-0812">Transmembrane</keyword>
<dbReference type="GO" id="GO:0019344">
    <property type="term" value="P:cysteine biosynthetic process"/>
    <property type="evidence" value="ECO:0007669"/>
    <property type="project" value="TreeGrafter"/>
</dbReference>
<keyword evidence="8" id="KW-0764">Sulfate transport</keyword>
<dbReference type="PANTHER" id="PTHR37468">
    <property type="entry name" value="SULFATE TRANSPORTER CYSZ"/>
    <property type="match status" value="1"/>
</dbReference>
<keyword evidence="12" id="KW-1185">Reference proteome</keyword>
<gene>
    <name evidence="11" type="ORF">EYE40_04960</name>
</gene>
<evidence type="ECO:0008006" key="13">
    <source>
        <dbReference type="Google" id="ProtNLM"/>
    </source>
</evidence>
<evidence type="ECO:0000256" key="6">
    <source>
        <dbReference type="ARBA" id="ARBA00022692"/>
    </source>
</evidence>
<evidence type="ECO:0000256" key="9">
    <source>
        <dbReference type="ARBA" id="ARBA00023136"/>
    </source>
</evidence>
<dbReference type="AlphaFoldDB" id="A0A4Q9GT41"/>
<organism evidence="11 12">
    <name type="scientific">Glaciihabitans arcticus</name>
    <dbReference type="NCBI Taxonomy" id="2668039"/>
    <lineage>
        <taxon>Bacteria</taxon>
        <taxon>Bacillati</taxon>
        <taxon>Actinomycetota</taxon>
        <taxon>Actinomycetes</taxon>
        <taxon>Micrococcales</taxon>
        <taxon>Microbacteriaceae</taxon>
        <taxon>Glaciihabitans</taxon>
    </lineage>
</organism>
<name>A0A4Q9GT41_9MICO</name>
<comment type="caution">
    <text evidence="11">The sequence shown here is derived from an EMBL/GenBank/DDBJ whole genome shotgun (WGS) entry which is preliminary data.</text>
</comment>
<sequence length="261" mass="27949">MARRDGRPGVLREFFSGVGILGQGFRVWITAPKLMLLGLIPALIVAILVVALLVTYASNLQALAEWATPFANEWDEPFRSGFRILAALAALVLALQLVVYTFTAVTLAIGDVFYEKIWQHVENTLGGEPVAPPAGFWKPMLKGIGTSLKLLFPTIGVGLMLFALGFIPLVGQILVPAVGALFGGWFLAVELANFAFEARDKTLRERRKALGSRRAMTVGFGAATWLVFLIPLGAIIAMPAAVAGATILSRRVLTPAPQPAA</sequence>
<feature type="transmembrane region" description="Helical" evidence="10">
    <location>
        <begin position="217"/>
        <end position="242"/>
    </location>
</feature>
<protein>
    <recommendedName>
        <fullName evidence="13">EI24 domain-containing protein</fullName>
    </recommendedName>
</protein>
<dbReference type="GO" id="GO:0005886">
    <property type="term" value="C:plasma membrane"/>
    <property type="evidence" value="ECO:0007669"/>
    <property type="project" value="TreeGrafter"/>
</dbReference>
<dbReference type="PANTHER" id="PTHR37468:SF1">
    <property type="entry name" value="SULFATE TRANSPORTER CYSZ"/>
    <property type="match status" value="1"/>
</dbReference>
<dbReference type="EMBL" id="SISG01000001">
    <property type="protein sequence ID" value="TBN56798.1"/>
    <property type="molecule type" value="Genomic_DNA"/>
</dbReference>
<evidence type="ECO:0000256" key="5">
    <source>
        <dbReference type="ARBA" id="ARBA00022605"/>
    </source>
</evidence>
<evidence type="ECO:0000256" key="2">
    <source>
        <dbReference type="ARBA" id="ARBA00022448"/>
    </source>
</evidence>
<keyword evidence="2" id="KW-0813">Transport</keyword>